<evidence type="ECO:0000256" key="1">
    <source>
        <dbReference type="ARBA" id="ARBA00022603"/>
    </source>
</evidence>
<dbReference type="EMBL" id="CAJPIJ010000184">
    <property type="protein sequence ID" value="CAG2006469.1"/>
    <property type="molecule type" value="Genomic_DNA"/>
</dbReference>
<comment type="caution">
    <text evidence="6">The sequence shown here is derived from an EMBL/GenBank/DDBJ whole genome shotgun (WGS) entry which is preliminary data.</text>
</comment>
<dbReference type="Pfam" id="PF08100">
    <property type="entry name" value="Dimerisation"/>
    <property type="match status" value="1"/>
</dbReference>
<feature type="domain" description="O-methyltransferase dimerisation" evidence="5">
    <location>
        <begin position="59"/>
        <end position="111"/>
    </location>
</feature>
<organism evidence="6 7">
    <name type="scientific">Gibberella zeae</name>
    <name type="common">Wheat head blight fungus</name>
    <name type="synonym">Fusarium graminearum</name>
    <dbReference type="NCBI Taxonomy" id="5518"/>
    <lineage>
        <taxon>Eukaryota</taxon>
        <taxon>Fungi</taxon>
        <taxon>Dikarya</taxon>
        <taxon>Ascomycota</taxon>
        <taxon>Pezizomycotina</taxon>
        <taxon>Sordariomycetes</taxon>
        <taxon>Hypocreomycetidae</taxon>
        <taxon>Hypocreales</taxon>
        <taxon>Nectriaceae</taxon>
        <taxon>Fusarium</taxon>
    </lineage>
</organism>
<dbReference type="AlphaFoldDB" id="A0A9N8RNZ1"/>
<sequence>MAQQAPTMQIDNLLAQVKVLGSSLNVADRAKVQKSLLDALSHVETPYEHMLRLSGSLACIRFGADIGLFKALVESQEPLTCSYLGEKLNANANILGRILRLLASARLVKQTGLDTFTAEKITQELAAQAMESGAHLLFDIHNRTYQALPDYLCENKSKDVDNMHNGIFQKAFSTDLSCYEYLVHNPKLQGFMQDAMKLNQTEGDWLSVLPVEDEIKRWQASDPDRVLFVDIGGGMGHQCIRLRGKYPDIPGRVVLQDMPITVERIPKPMPHGIEAMPYNFEEPQPIKNAKFYYTRNVLHGLTDSASIAALKNVAAAMGTESLLVIDDLIIPDEGACTQACQLDFVMMASIAGKKRTRDQWYKLLEAAGFEILQILTYSWPLQDSLIIAMPFKRDITKEDKRKYNEYKCKRNSQFLRSAFMKLNDKMGVKSHYNKIKRNAICASLTLRSILFRRSV</sequence>
<dbReference type="Gene3D" id="3.40.50.150">
    <property type="entry name" value="Vaccinia Virus protein VP39"/>
    <property type="match status" value="1"/>
</dbReference>
<dbReference type="Pfam" id="PF00891">
    <property type="entry name" value="Methyltransf_2"/>
    <property type="match status" value="1"/>
</dbReference>
<evidence type="ECO:0008006" key="8">
    <source>
        <dbReference type="Google" id="ProtNLM"/>
    </source>
</evidence>
<dbReference type="GO" id="GO:0046983">
    <property type="term" value="F:protein dimerization activity"/>
    <property type="evidence" value="ECO:0007669"/>
    <property type="project" value="InterPro"/>
</dbReference>
<feature type="domain" description="O-methyltransferase C-terminal" evidence="4">
    <location>
        <begin position="167"/>
        <end position="370"/>
    </location>
</feature>
<keyword evidence="1" id="KW-0489">Methyltransferase</keyword>
<dbReference type="Proteomes" id="UP000746612">
    <property type="component" value="Unassembled WGS sequence"/>
</dbReference>
<dbReference type="PANTHER" id="PTHR43712:SF2">
    <property type="entry name" value="O-METHYLTRANSFERASE CICE"/>
    <property type="match status" value="1"/>
</dbReference>
<dbReference type="PROSITE" id="PS51683">
    <property type="entry name" value="SAM_OMT_II"/>
    <property type="match status" value="1"/>
</dbReference>
<dbReference type="PANTHER" id="PTHR43712">
    <property type="entry name" value="PUTATIVE (AFU_ORTHOLOGUE AFUA_4G14580)-RELATED"/>
    <property type="match status" value="1"/>
</dbReference>
<dbReference type="InterPro" id="IPR036388">
    <property type="entry name" value="WH-like_DNA-bd_sf"/>
</dbReference>
<evidence type="ECO:0000313" key="6">
    <source>
        <dbReference type="EMBL" id="CAG2006469.1"/>
    </source>
</evidence>
<dbReference type="GO" id="GO:0032259">
    <property type="term" value="P:methylation"/>
    <property type="evidence" value="ECO:0007669"/>
    <property type="project" value="UniProtKB-KW"/>
</dbReference>
<dbReference type="InterPro" id="IPR012967">
    <property type="entry name" value="COMT_dimerisation"/>
</dbReference>
<keyword evidence="2" id="KW-0808">Transferase</keyword>
<evidence type="ECO:0000256" key="2">
    <source>
        <dbReference type="ARBA" id="ARBA00022679"/>
    </source>
</evidence>
<dbReference type="InterPro" id="IPR016461">
    <property type="entry name" value="COMT-like"/>
</dbReference>
<dbReference type="SUPFAM" id="SSF53335">
    <property type="entry name" value="S-adenosyl-L-methionine-dependent methyltransferases"/>
    <property type="match status" value="1"/>
</dbReference>
<dbReference type="SUPFAM" id="SSF46785">
    <property type="entry name" value="Winged helix' DNA-binding domain"/>
    <property type="match status" value="1"/>
</dbReference>
<evidence type="ECO:0000256" key="3">
    <source>
        <dbReference type="ARBA" id="ARBA00022691"/>
    </source>
</evidence>
<dbReference type="InterPro" id="IPR001077">
    <property type="entry name" value="COMT_C"/>
</dbReference>
<dbReference type="InterPro" id="IPR029063">
    <property type="entry name" value="SAM-dependent_MTases_sf"/>
</dbReference>
<accession>A0A9N8RNZ1</accession>
<evidence type="ECO:0000313" key="7">
    <source>
        <dbReference type="Proteomes" id="UP000746612"/>
    </source>
</evidence>
<dbReference type="InterPro" id="IPR036390">
    <property type="entry name" value="WH_DNA-bd_sf"/>
</dbReference>
<evidence type="ECO:0000259" key="4">
    <source>
        <dbReference type="Pfam" id="PF00891"/>
    </source>
</evidence>
<gene>
    <name evidence="6" type="ORF">MDCFG202_LOCUS518739</name>
</gene>
<name>A0A9N8RNZ1_GIBZA</name>
<proteinExistence type="predicted"/>
<keyword evidence="3" id="KW-0949">S-adenosyl-L-methionine</keyword>
<evidence type="ECO:0000259" key="5">
    <source>
        <dbReference type="Pfam" id="PF08100"/>
    </source>
</evidence>
<dbReference type="GO" id="GO:0008171">
    <property type="term" value="F:O-methyltransferase activity"/>
    <property type="evidence" value="ECO:0007669"/>
    <property type="project" value="InterPro"/>
</dbReference>
<reference evidence="6" key="1">
    <citation type="submission" date="2021-03" db="EMBL/GenBank/DDBJ databases">
        <authorList>
            <person name="Alouane T."/>
            <person name="Langin T."/>
            <person name="Bonhomme L."/>
        </authorList>
    </citation>
    <scope>NUCLEOTIDE SEQUENCE</scope>
    <source>
        <strain evidence="6">MDC_Fg202</strain>
    </source>
</reference>
<dbReference type="Gene3D" id="1.10.10.10">
    <property type="entry name" value="Winged helix-like DNA-binding domain superfamily/Winged helix DNA-binding domain"/>
    <property type="match status" value="1"/>
</dbReference>
<protein>
    <recommendedName>
        <fullName evidence="8">O-methyltransferase domain-containing protein</fullName>
    </recommendedName>
</protein>